<dbReference type="GO" id="GO:0043295">
    <property type="term" value="F:glutathione binding"/>
    <property type="evidence" value="ECO:0007669"/>
    <property type="project" value="TreeGrafter"/>
</dbReference>
<dbReference type="Pfam" id="PF02798">
    <property type="entry name" value="GST_N"/>
    <property type="match status" value="2"/>
</dbReference>
<dbReference type="FunFam" id="3.40.30.10:FF:000016">
    <property type="entry name" value="Glutathione S-transferase F2"/>
    <property type="match status" value="2"/>
</dbReference>
<dbReference type="GO" id="GO:0009407">
    <property type="term" value="P:toxin catabolic process"/>
    <property type="evidence" value="ECO:0007669"/>
    <property type="project" value="UniProtKB-ARBA"/>
</dbReference>
<organism evidence="7 8">
    <name type="scientific">Chenopodium quinoa</name>
    <name type="common">Quinoa</name>
    <dbReference type="NCBI Taxonomy" id="63459"/>
    <lineage>
        <taxon>Eukaryota</taxon>
        <taxon>Viridiplantae</taxon>
        <taxon>Streptophyta</taxon>
        <taxon>Embryophyta</taxon>
        <taxon>Tracheophyta</taxon>
        <taxon>Spermatophyta</taxon>
        <taxon>Magnoliopsida</taxon>
        <taxon>eudicotyledons</taxon>
        <taxon>Gunneridae</taxon>
        <taxon>Pentapetalae</taxon>
        <taxon>Caryophyllales</taxon>
        <taxon>Chenopodiaceae</taxon>
        <taxon>Chenopodioideae</taxon>
        <taxon>Atripliceae</taxon>
        <taxon>Chenopodium</taxon>
    </lineage>
</organism>
<dbReference type="Gene3D" id="1.20.1050.10">
    <property type="match status" value="2"/>
</dbReference>
<dbReference type="Pfam" id="PF00043">
    <property type="entry name" value="GST_C"/>
    <property type="match status" value="2"/>
</dbReference>
<dbReference type="GO" id="GO:0005737">
    <property type="term" value="C:cytoplasm"/>
    <property type="evidence" value="ECO:0007669"/>
    <property type="project" value="TreeGrafter"/>
</dbReference>
<keyword evidence="8" id="KW-1185">Reference proteome</keyword>
<dbReference type="PROSITE" id="PS50405">
    <property type="entry name" value="GST_CTER"/>
    <property type="match status" value="2"/>
</dbReference>
<dbReference type="InterPro" id="IPR010987">
    <property type="entry name" value="Glutathione-S-Trfase_C-like"/>
</dbReference>
<dbReference type="CDD" id="cd03187">
    <property type="entry name" value="GST_C_Phi"/>
    <property type="match status" value="2"/>
</dbReference>
<evidence type="ECO:0000256" key="1">
    <source>
        <dbReference type="ARBA" id="ARBA00010128"/>
    </source>
</evidence>
<protein>
    <recommendedName>
        <fullName evidence="2">glutathione transferase</fullName>
        <ecNumber evidence="2">2.5.1.18</ecNumber>
    </recommendedName>
</protein>
<reference evidence="7" key="1">
    <citation type="journal article" date="2017" name="Nature">
        <title>The genome of Chenopodium quinoa.</title>
        <authorList>
            <person name="Jarvis D.E."/>
            <person name="Ho Y.S."/>
            <person name="Lightfoot D.J."/>
            <person name="Schmoeckel S.M."/>
            <person name="Li B."/>
            <person name="Borm T.J.A."/>
            <person name="Ohyanagi H."/>
            <person name="Mineta K."/>
            <person name="Michell C.T."/>
            <person name="Saber N."/>
            <person name="Kharbatia N.M."/>
            <person name="Rupper R.R."/>
            <person name="Sharp A.R."/>
            <person name="Dally N."/>
            <person name="Boughton B.A."/>
            <person name="Woo Y.H."/>
            <person name="Gao G."/>
            <person name="Schijlen E.G.W.M."/>
            <person name="Guo X."/>
            <person name="Momin A.A."/>
            <person name="Negrao S."/>
            <person name="Al-Babili S."/>
            <person name="Gehring C."/>
            <person name="Roessner U."/>
            <person name="Jung C."/>
            <person name="Murphy K."/>
            <person name="Arold S.T."/>
            <person name="Gojobori T."/>
            <person name="van der Linden C.G."/>
            <person name="van Loo E.N."/>
            <person name="Jellen E.N."/>
            <person name="Maughan P.J."/>
            <person name="Tester M."/>
        </authorList>
    </citation>
    <scope>NUCLEOTIDE SEQUENCE [LARGE SCALE GENOMIC DNA]</scope>
    <source>
        <strain evidence="7">cv. PI 614886</strain>
    </source>
</reference>
<feature type="domain" description="GST N-terminal" evidence="5">
    <location>
        <begin position="216"/>
        <end position="296"/>
    </location>
</feature>
<dbReference type="SFLD" id="SFLDG00358">
    <property type="entry name" value="Main_(cytGST)"/>
    <property type="match status" value="2"/>
</dbReference>
<dbReference type="InterPro" id="IPR036249">
    <property type="entry name" value="Thioredoxin-like_sf"/>
</dbReference>
<evidence type="ECO:0000256" key="3">
    <source>
        <dbReference type="ARBA" id="ARBA00022679"/>
    </source>
</evidence>
<comment type="similarity">
    <text evidence="1">Belongs to the GST superfamily. Phi family.</text>
</comment>
<dbReference type="GO" id="GO:0006749">
    <property type="term" value="P:glutathione metabolic process"/>
    <property type="evidence" value="ECO:0007669"/>
    <property type="project" value="TreeGrafter"/>
</dbReference>
<reference evidence="7" key="2">
    <citation type="submission" date="2021-03" db="UniProtKB">
        <authorList>
            <consortium name="EnsemblPlants"/>
        </authorList>
    </citation>
    <scope>IDENTIFICATION</scope>
</reference>
<name>A0A803L9R3_CHEQI</name>
<dbReference type="InterPro" id="IPR036282">
    <property type="entry name" value="Glutathione-S-Trfase_C_sf"/>
</dbReference>
<dbReference type="FunFam" id="1.20.1050.10:FF:000004">
    <property type="entry name" value="Glutathione S-transferase F2"/>
    <property type="match status" value="2"/>
</dbReference>
<feature type="domain" description="GST C-terminal" evidence="6">
    <location>
        <begin position="88"/>
        <end position="218"/>
    </location>
</feature>
<accession>A0A803L9R3</accession>
<dbReference type="PROSITE" id="PS50404">
    <property type="entry name" value="GST_NTER"/>
    <property type="match status" value="2"/>
</dbReference>
<dbReference type="SUPFAM" id="SSF47616">
    <property type="entry name" value="GST C-terminal domain-like"/>
    <property type="match status" value="2"/>
</dbReference>
<evidence type="ECO:0000259" key="5">
    <source>
        <dbReference type="PROSITE" id="PS50404"/>
    </source>
</evidence>
<dbReference type="GO" id="GO:0004364">
    <property type="term" value="F:glutathione transferase activity"/>
    <property type="evidence" value="ECO:0007669"/>
    <property type="project" value="UniProtKB-EC"/>
</dbReference>
<dbReference type="PANTHER" id="PTHR43900:SF47">
    <property type="entry name" value="GLUTATHIONE S-TRANSFERASE F6-RELATED"/>
    <property type="match status" value="1"/>
</dbReference>
<comment type="catalytic activity">
    <reaction evidence="4">
        <text>RX + glutathione = an S-substituted glutathione + a halide anion + H(+)</text>
        <dbReference type="Rhea" id="RHEA:16437"/>
        <dbReference type="ChEBI" id="CHEBI:15378"/>
        <dbReference type="ChEBI" id="CHEBI:16042"/>
        <dbReference type="ChEBI" id="CHEBI:17792"/>
        <dbReference type="ChEBI" id="CHEBI:57925"/>
        <dbReference type="ChEBI" id="CHEBI:90779"/>
        <dbReference type="EC" id="2.5.1.18"/>
    </reaction>
</comment>
<dbReference type="InterPro" id="IPR034347">
    <property type="entry name" value="GST_Phi_C"/>
</dbReference>
<dbReference type="InterPro" id="IPR040079">
    <property type="entry name" value="Glutathione_S-Trfase"/>
</dbReference>
<dbReference type="SFLD" id="SFLDS00019">
    <property type="entry name" value="Glutathione_Transferase_(cytos"/>
    <property type="match status" value="2"/>
</dbReference>
<evidence type="ECO:0000256" key="2">
    <source>
        <dbReference type="ARBA" id="ARBA00012452"/>
    </source>
</evidence>
<evidence type="ECO:0000256" key="4">
    <source>
        <dbReference type="ARBA" id="ARBA00047960"/>
    </source>
</evidence>
<dbReference type="AlphaFoldDB" id="A0A803L9R3"/>
<dbReference type="OMA" id="CAIVRML"/>
<feature type="domain" description="GST C-terminal" evidence="6">
    <location>
        <begin position="304"/>
        <end position="430"/>
    </location>
</feature>
<dbReference type="InterPro" id="IPR004046">
    <property type="entry name" value="GST_C"/>
</dbReference>
<sequence>MGIKVHGIPHGATLRVLATLQEMEIDYELVLVDMRSGAIKQEPFLSLNPFGQVPAFEDGDLNLFESRTITKYIAHTYEGKGASLINKDKNKMANMAVWMEVEAHQFDPIVSKLIHELLYKVHFGKKTDNAIVEENEPKFAKILDVYEARLATSKYLAGECFTLADLHHLPSLNYMMRTKVKQLIDERPHVSAWCKDILARPAWQKVWALHKRGIDMGIKVHGIPHGATLRVLATLHEKEIDFELVPIDMKSGAHKQQPFLSLNPFGQVPAFEDGDLKLFESRAISKYIAFNYEGNGTSLFSNKDAKQIADFAVWMEVEAHQFDPVATKLNYELGYKLYLGMETDNTVVEEYGAKLAKVLDVYEARLATSKYLAGDSFTLADLHHLPALKYMMLNKMKQLVDERPHVSAWCKDILARPAWVKAWAMQNDLN</sequence>
<proteinExistence type="inferred from homology"/>
<dbReference type="EnsemblPlants" id="AUR62008602-RA">
    <property type="protein sequence ID" value="AUR62008602-RA:cds"/>
    <property type="gene ID" value="AUR62008602"/>
</dbReference>
<dbReference type="InterPro" id="IPR004045">
    <property type="entry name" value="Glutathione_S-Trfase_N"/>
</dbReference>
<dbReference type="Gene3D" id="3.40.30.10">
    <property type="entry name" value="Glutaredoxin"/>
    <property type="match status" value="2"/>
</dbReference>
<dbReference type="Proteomes" id="UP000596660">
    <property type="component" value="Unplaced"/>
</dbReference>
<evidence type="ECO:0000313" key="8">
    <source>
        <dbReference type="Proteomes" id="UP000596660"/>
    </source>
</evidence>
<dbReference type="Gramene" id="AUR62008602-RA">
    <property type="protein sequence ID" value="AUR62008602-RA:cds"/>
    <property type="gene ID" value="AUR62008602"/>
</dbReference>
<evidence type="ECO:0000313" key="7">
    <source>
        <dbReference type="EnsemblPlants" id="AUR62008602-RA:cds"/>
    </source>
</evidence>
<feature type="domain" description="GST N-terminal" evidence="5">
    <location>
        <begin position="1"/>
        <end position="81"/>
    </location>
</feature>
<evidence type="ECO:0000259" key="6">
    <source>
        <dbReference type="PROSITE" id="PS50405"/>
    </source>
</evidence>
<dbReference type="PANTHER" id="PTHR43900">
    <property type="entry name" value="GLUTATHIONE S-TRANSFERASE RHO"/>
    <property type="match status" value="1"/>
</dbReference>
<dbReference type="CDD" id="cd03053">
    <property type="entry name" value="GST_N_Phi"/>
    <property type="match status" value="1"/>
</dbReference>
<keyword evidence="3" id="KW-0808">Transferase</keyword>
<dbReference type="SUPFAM" id="SSF52833">
    <property type="entry name" value="Thioredoxin-like"/>
    <property type="match status" value="2"/>
</dbReference>
<dbReference type="EC" id="2.5.1.18" evidence="2"/>